<dbReference type="NCBIfam" id="TIGR02605">
    <property type="entry name" value="CxxC_CxxC_SSSS"/>
    <property type="match status" value="1"/>
</dbReference>
<feature type="domain" description="Putative regulatory protein FmdB zinc ribbon" evidence="1">
    <location>
        <begin position="1"/>
        <end position="42"/>
    </location>
</feature>
<dbReference type="AlphaFoldDB" id="A0A6V8MW16"/>
<dbReference type="RefSeq" id="WP_183346355.1">
    <property type="nucleotide sequence ID" value="NZ_BLXY01000002.1"/>
</dbReference>
<keyword evidence="5" id="KW-1185">Reference proteome</keyword>
<proteinExistence type="predicted"/>
<sequence>MPIFEYVCKECGTRFEKLHKGSAADECSCPTCGSAAVNKALSTFAAGGTSETKCHSGG</sequence>
<organism evidence="2 4">
    <name type="scientific">Geomonas paludis</name>
    <dbReference type="NCBI Taxonomy" id="2740185"/>
    <lineage>
        <taxon>Bacteria</taxon>
        <taxon>Pseudomonadati</taxon>
        <taxon>Thermodesulfobacteriota</taxon>
        <taxon>Desulfuromonadia</taxon>
        <taxon>Geobacterales</taxon>
        <taxon>Geobacteraceae</taxon>
        <taxon>Geomonas</taxon>
    </lineage>
</organism>
<dbReference type="Proteomes" id="UP000831485">
    <property type="component" value="Chromosome"/>
</dbReference>
<evidence type="ECO:0000259" key="1">
    <source>
        <dbReference type="SMART" id="SM00834"/>
    </source>
</evidence>
<dbReference type="Gene3D" id="2.20.28.30">
    <property type="entry name" value="RNA polymerase ii, chain L"/>
    <property type="match status" value="1"/>
</dbReference>
<evidence type="ECO:0000313" key="4">
    <source>
        <dbReference type="Proteomes" id="UP000568888"/>
    </source>
</evidence>
<reference evidence="2" key="2">
    <citation type="journal article" date="2021" name="Int. J. Syst. Evol. Microbiol.">
        <title>Geomonas silvestris sp. nov., Geomonas paludis sp. nov. and Geomonas limicola sp. nov., isolated from terrestrial environments, and emended description of the genus Geomonas.</title>
        <authorList>
            <person name="Itoh H."/>
            <person name="Xu Z."/>
            <person name="Masuda Y."/>
            <person name="Ushijima N."/>
            <person name="Hayakawa C."/>
            <person name="Shiratori Y."/>
            <person name="Senoo K."/>
        </authorList>
    </citation>
    <scope>NUCLEOTIDE SEQUENCE</scope>
    <source>
        <strain evidence="2">Red736</strain>
    </source>
</reference>
<reference evidence="3" key="3">
    <citation type="submission" date="2022-04" db="EMBL/GenBank/DDBJ databases">
        <authorList>
            <person name="Liu G."/>
        </authorList>
    </citation>
    <scope>NUCLEOTIDE SEQUENCE</scope>
    <source>
        <strain evidence="3">RG22</strain>
    </source>
</reference>
<name>A0A6V8MW16_9BACT</name>
<dbReference type="Proteomes" id="UP000568888">
    <property type="component" value="Unassembled WGS sequence"/>
</dbReference>
<dbReference type="EMBL" id="BLXY01000002">
    <property type="protein sequence ID" value="GFO63499.1"/>
    <property type="molecule type" value="Genomic_DNA"/>
</dbReference>
<protein>
    <submittedName>
        <fullName evidence="3">Zinc ribbon domain-containing protein</fullName>
    </submittedName>
</protein>
<dbReference type="EMBL" id="CP096574">
    <property type="protein sequence ID" value="UPU37980.1"/>
    <property type="molecule type" value="Genomic_DNA"/>
</dbReference>
<dbReference type="SMART" id="SM00834">
    <property type="entry name" value="CxxC_CXXC_SSSS"/>
    <property type="match status" value="1"/>
</dbReference>
<gene>
    <name evidence="2" type="ORF">GMPD_14180</name>
    <name evidence="3" type="ORF">M1B72_09795</name>
</gene>
<evidence type="ECO:0000313" key="3">
    <source>
        <dbReference type="EMBL" id="UPU37980.1"/>
    </source>
</evidence>
<reference evidence="4" key="1">
    <citation type="submission" date="2020-06" db="EMBL/GenBank/DDBJ databases">
        <title>Draft genomic sequecing of Geomonas sp. Red736.</title>
        <authorList>
            <person name="Itoh H."/>
            <person name="Xu Z.X."/>
            <person name="Ushijima N."/>
            <person name="Masuda Y."/>
            <person name="Shiratori Y."/>
            <person name="Senoo K."/>
        </authorList>
    </citation>
    <scope>NUCLEOTIDE SEQUENCE [LARGE SCALE GENOMIC DNA]</scope>
    <source>
        <strain evidence="4">Red736</strain>
    </source>
</reference>
<dbReference type="Pfam" id="PF09723">
    <property type="entry name" value="Zn_ribbon_8"/>
    <property type="match status" value="1"/>
</dbReference>
<evidence type="ECO:0000313" key="2">
    <source>
        <dbReference type="EMBL" id="GFO63499.1"/>
    </source>
</evidence>
<accession>A0A6V8MW16</accession>
<dbReference type="InterPro" id="IPR013429">
    <property type="entry name" value="Regulatory_FmdB_Zinc_ribbon"/>
</dbReference>
<evidence type="ECO:0000313" key="5">
    <source>
        <dbReference type="Proteomes" id="UP000831485"/>
    </source>
</evidence>